<dbReference type="Proteomes" id="UP001611339">
    <property type="component" value="Unassembled WGS sequence"/>
</dbReference>
<evidence type="ECO:0000256" key="7">
    <source>
        <dbReference type="ARBA" id="ARBA00023244"/>
    </source>
</evidence>
<gene>
    <name evidence="8 9" type="primary">hemL</name>
    <name evidence="9" type="ORF">ACH407_35865</name>
</gene>
<dbReference type="Gene3D" id="3.90.1150.10">
    <property type="entry name" value="Aspartate Aminotransferase, domain 1"/>
    <property type="match status" value="1"/>
</dbReference>
<dbReference type="Gene3D" id="3.40.640.10">
    <property type="entry name" value="Type I PLP-dependent aspartate aminotransferase-like (Major domain)"/>
    <property type="match status" value="1"/>
</dbReference>
<evidence type="ECO:0000256" key="8">
    <source>
        <dbReference type="HAMAP-Rule" id="MF_00375"/>
    </source>
</evidence>
<comment type="cofactor">
    <cofactor evidence="2 8">
        <name>pyridoxal 5'-phosphate</name>
        <dbReference type="ChEBI" id="CHEBI:597326"/>
    </cofactor>
</comment>
<evidence type="ECO:0000256" key="6">
    <source>
        <dbReference type="ARBA" id="ARBA00023235"/>
    </source>
</evidence>
<dbReference type="NCBIfam" id="NF000818">
    <property type="entry name" value="PRK00062.1"/>
    <property type="match status" value="1"/>
</dbReference>
<accession>A0ABW7UK82</accession>
<dbReference type="InterPro" id="IPR015422">
    <property type="entry name" value="PyrdxlP-dep_Trfase_small"/>
</dbReference>
<keyword evidence="5 8" id="KW-0663">Pyridoxal phosphate</keyword>
<keyword evidence="6 8" id="KW-0413">Isomerase</keyword>
<evidence type="ECO:0000256" key="5">
    <source>
        <dbReference type="ARBA" id="ARBA00022898"/>
    </source>
</evidence>
<name>A0ABW7UK82_9ACTN</name>
<comment type="subcellular location">
    <subcellularLocation>
        <location evidence="8">Cytoplasm</location>
    </subcellularLocation>
</comment>
<dbReference type="InterPro" id="IPR015424">
    <property type="entry name" value="PyrdxlP-dep_Trfase"/>
</dbReference>
<evidence type="ECO:0000256" key="2">
    <source>
        <dbReference type="ARBA" id="ARBA00001933"/>
    </source>
</evidence>
<comment type="subunit">
    <text evidence="8">Homodimer.</text>
</comment>
<comment type="pathway">
    <text evidence="3">Porphyrin-containing compound metabolism; protoporphyrin-IX biosynthesis; 5-aminolevulinate from L-glutamyl-tRNA(Glu): step 2/2.</text>
</comment>
<dbReference type="CDD" id="cd00610">
    <property type="entry name" value="OAT_like"/>
    <property type="match status" value="1"/>
</dbReference>
<protein>
    <recommendedName>
        <fullName evidence="8">Glutamate-1-semialdehyde 2,1-aminomutase</fullName>
        <shortName evidence="8">GSA</shortName>
        <ecNumber evidence="8">5.4.3.8</ecNumber>
    </recommendedName>
    <alternativeName>
        <fullName evidence="8">Glutamate-1-semialdehyde aminotransferase</fullName>
        <shortName evidence="8">GSA-AT</shortName>
    </alternativeName>
</protein>
<dbReference type="InterPro" id="IPR015421">
    <property type="entry name" value="PyrdxlP-dep_Trfase_major"/>
</dbReference>
<keyword evidence="8" id="KW-0963">Cytoplasm</keyword>
<reference evidence="9 10" key="1">
    <citation type="submission" date="2024-10" db="EMBL/GenBank/DDBJ databases">
        <title>The Natural Products Discovery Center: Release of the First 8490 Sequenced Strains for Exploring Actinobacteria Biosynthetic Diversity.</title>
        <authorList>
            <person name="Kalkreuter E."/>
            <person name="Kautsar S.A."/>
            <person name="Yang D."/>
            <person name="Bader C.D."/>
            <person name="Teijaro C.N."/>
            <person name="Fluegel L."/>
            <person name="Davis C.M."/>
            <person name="Simpson J.R."/>
            <person name="Lauterbach L."/>
            <person name="Steele A.D."/>
            <person name="Gui C."/>
            <person name="Meng S."/>
            <person name="Li G."/>
            <person name="Viehrig K."/>
            <person name="Ye F."/>
            <person name="Su P."/>
            <person name="Kiefer A.F."/>
            <person name="Nichols A."/>
            <person name="Cepeda A.J."/>
            <person name="Yan W."/>
            <person name="Fan B."/>
            <person name="Jiang Y."/>
            <person name="Adhikari A."/>
            <person name="Zheng C.-J."/>
            <person name="Schuster L."/>
            <person name="Cowan T.M."/>
            <person name="Smanski M.J."/>
            <person name="Chevrette M.G."/>
            <person name="De Carvalho L.P.S."/>
            <person name="Shen B."/>
        </authorList>
    </citation>
    <scope>NUCLEOTIDE SEQUENCE [LARGE SCALE GENOMIC DNA]</scope>
    <source>
        <strain evidence="9 10">NPDC020602</strain>
    </source>
</reference>
<dbReference type="PROSITE" id="PS00600">
    <property type="entry name" value="AA_TRANSFER_CLASS_3"/>
    <property type="match status" value="1"/>
</dbReference>
<dbReference type="PANTHER" id="PTHR43713:SF3">
    <property type="entry name" value="GLUTAMATE-1-SEMIALDEHYDE 2,1-AMINOMUTASE 1, CHLOROPLASTIC-RELATED"/>
    <property type="match status" value="1"/>
</dbReference>
<keyword evidence="7 8" id="KW-0627">Porphyrin biosynthesis</keyword>
<dbReference type="EC" id="5.4.3.8" evidence="8"/>
<evidence type="ECO:0000313" key="9">
    <source>
        <dbReference type="EMBL" id="MFI1718924.1"/>
    </source>
</evidence>
<evidence type="ECO:0000256" key="1">
    <source>
        <dbReference type="ARBA" id="ARBA00001579"/>
    </source>
</evidence>
<evidence type="ECO:0000313" key="10">
    <source>
        <dbReference type="Proteomes" id="UP001611339"/>
    </source>
</evidence>
<feature type="modified residue" description="N6-(pyridoxal phosphate)lysine" evidence="8">
    <location>
        <position position="269"/>
    </location>
</feature>
<comment type="catalytic activity">
    <reaction evidence="1 8">
        <text>(S)-4-amino-5-oxopentanoate = 5-aminolevulinate</text>
        <dbReference type="Rhea" id="RHEA:14265"/>
        <dbReference type="ChEBI" id="CHEBI:57501"/>
        <dbReference type="ChEBI" id="CHEBI:356416"/>
        <dbReference type="EC" id="5.4.3.8"/>
    </reaction>
</comment>
<dbReference type="EMBL" id="JBIRUI010000028">
    <property type="protein sequence ID" value="MFI1718924.1"/>
    <property type="molecule type" value="Genomic_DNA"/>
</dbReference>
<comment type="similarity">
    <text evidence="4 8">Belongs to the class-III pyridoxal-phosphate-dependent aminotransferase family. HemL subfamily.</text>
</comment>
<dbReference type="NCBIfam" id="TIGR00713">
    <property type="entry name" value="hemL"/>
    <property type="match status" value="1"/>
</dbReference>
<sequence>MSTGETNSKALFERARQVTPGGVNSPVRAFGAVGGTPRFIASAQGPYLTDSDGNEYVDLICSWGPMILGHRHPAVVEAVTRALERGTSFGAPSTGEVELAEEIVDRVAPVEQVRLVSSGTEATMSAIRLARGFTGRSKIVKFAGCYHGHVDALLASAGSGLATFALPDTPGVTGAQASDTIVLPYNDLAAVEKVFAEIGDEIAAVITEAAPGNMGAVPPLPGFNAGLKEITARHGALFVSDEVMTGFRASRSGWYGRDGVAPDLLTFGKVMGGGFPAAAFGGRADVMAHLAPAGPVYQAGTLSGNPVATAAGLATLRHSTPEVYERLDQVSATIGAEVSAALTKEGVAHRLQYSGTMFSVFFGEDEVVDFDGVRATEAYRYTPFFHELLRQGVYLPPSPFEAWFVSASHDDRAVSRVVEALPAAAAAAAAAKR</sequence>
<dbReference type="PANTHER" id="PTHR43713">
    <property type="entry name" value="GLUTAMATE-1-SEMIALDEHYDE 2,1-AMINOMUTASE"/>
    <property type="match status" value="1"/>
</dbReference>
<evidence type="ECO:0000256" key="3">
    <source>
        <dbReference type="ARBA" id="ARBA00004819"/>
    </source>
</evidence>
<dbReference type="InterPro" id="IPR005814">
    <property type="entry name" value="Aminotrans_3"/>
</dbReference>
<proteinExistence type="inferred from homology"/>
<dbReference type="SUPFAM" id="SSF53383">
    <property type="entry name" value="PLP-dependent transferases"/>
    <property type="match status" value="1"/>
</dbReference>
<comment type="caution">
    <text evidence="9">The sequence shown here is derived from an EMBL/GenBank/DDBJ whole genome shotgun (WGS) entry which is preliminary data.</text>
</comment>
<dbReference type="GO" id="GO:0042286">
    <property type="term" value="F:glutamate-1-semialdehyde 2,1-aminomutase activity"/>
    <property type="evidence" value="ECO:0007669"/>
    <property type="project" value="UniProtKB-EC"/>
</dbReference>
<dbReference type="RefSeq" id="WP_123455742.1">
    <property type="nucleotide sequence ID" value="NZ_JBEYXG010000006.1"/>
</dbReference>
<keyword evidence="10" id="KW-1185">Reference proteome</keyword>
<organism evidence="9 10">
    <name type="scientific">Streptomyces litmocidini</name>
    <dbReference type="NCBI Taxonomy" id="67318"/>
    <lineage>
        <taxon>Bacteria</taxon>
        <taxon>Bacillati</taxon>
        <taxon>Actinomycetota</taxon>
        <taxon>Actinomycetes</taxon>
        <taxon>Kitasatosporales</taxon>
        <taxon>Streptomycetaceae</taxon>
        <taxon>Streptomyces</taxon>
    </lineage>
</organism>
<dbReference type="HAMAP" id="MF_00375">
    <property type="entry name" value="HemL_aminotrans_3"/>
    <property type="match status" value="1"/>
</dbReference>
<dbReference type="Pfam" id="PF00202">
    <property type="entry name" value="Aminotran_3"/>
    <property type="match status" value="1"/>
</dbReference>
<evidence type="ECO:0000256" key="4">
    <source>
        <dbReference type="ARBA" id="ARBA00008981"/>
    </source>
</evidence>
<dbReference type="InterPro" id="IPR004639">
    <property type="entry name" value="4pyrrol_synth_GluAld_NH2Trfase"/>
</dbReference>
<dbReference type="InterPro" id="IPR049704">
    <property type="entry name" value="Aminotrans_3_PPA_site"/>
</dbReference>